<accession>A0A2T7CUJ9</accession>
<evidence type="ECO:0000313" key="1">
    <source>
        <dbReference type="EMBL" id="PUZ46981.1"/>
    </source>
</evidence>
<dbReference type="Proteomes" id="UP000244336">
    <property type="component" value="Chromosome 7"/>
</dbReference>
<keyword evidence="2" id="KW-1185">Reference proteome</keyword>
<dbReference type="Gramene" id="PUZ46981">
    <property type="protein sequence ID" value="PUZ46981"/>
    <property type="gene ID" value="GQ55_7G126200"/>
</dbReference>
<name>A0A2T7CUJ9_9POAL</name>
<gene>
    <name evidence="1" type="ORF">GQ55_7G126200</name>
</gene>
<organism evidence="1 2">
    <name type="scientific">Panicum hallii var. hallii</name>
    <dbReference type="NCBI Taxonomy" id="1504633"/>
    <lineage>
        <taxon>Eukaryota</taxon>
        <taxon>Viridiplantae</taxon>
        <taxon>Streptophyta</taxon>
        <taxon>Embryophyta</taxon>
        <taxon>Tracheophyta</taxon>
        <taxon>Spermatophyta</taxon>
        <taxon>Magnoliopsida</taxon>
        <taxon>Liliopsida</taxon>
        <taxon>Poales</taxon>
        <taxon>Poaceae</taxon>
        <taxon>PACMAD clade</taxon>
        <taxon>Panicoideae</taxon>
        <taxon>Panicodae</taxon>
        <taxon>Paniceae</taxon>
        <taxon>Panicinae</taxon>
        <taxon>Panicum</taxon>
        <taxon>Panicum sect. Panicum</taxon>
    </lineage>
</organism>
<dbReference type="AlphaFoldDB" id="A0A2T7CUJ9"/>
<protein>
    <submittedName>
        <fullName evidence="1">Uncharacterized protein</fullName>
    </submittedName>
</protein>
<dbReference type="OrthoDB" id="10486222at2759"/>
<sequence>MGASPSALQPSWLHARGTVAADSARGDLAPSNHMADDAWALGLAAWEEDIAFVGDPGRCLPAPPAARPMPPSAAAAARFRARRGIPPRLTSTMYRSPR</sequence>
<evidence type="ECO:0000313" key="2">
    <source>
        <dbReference type="Proteomes" id="UP000244336"/>
    </source>
</evidence>
<dbReference type="EMBL" id="CM009755">
    <property type="protein sequence ID" value="PUZ46981.1"/>
    <property type="molecule type" value="Genomic_DNA"/>
</dbReference>
<proteinExistence type="predicted"/>
<reference evidence="1 2" key="1">
    <citation type="submission" date="2018-04" db="EMBL/GenBank/DDBJ databases">
        <title>WGS assembly of Panicum hallii var. hallii HAL2.</title>
        <authorList>
            <person name="Lovell J."/>
            <person name="Jenkins J."/>
            <person name="Lowry D."/>
            <person name="Mamidi S."/>
            <person name="Sreedasyam A."/>
            <person name="Weng X."/>
            <person name="Barry K."/>
            <person name="Bonette J."/>
            <person name="Campitelli B."/>
            <person name="Daum C."/>
            <person name="Gordon S."/>
            <person name="Gould B."/>
            <person name="Lipzen A."/>
            <person name="MacQueen A."/>
            <person name="Palacio-Mejia J."/>
            <person name="Plott C."/>
            <person name="Shakirov E."/>
            <person name="Shu S."/>
            <person name="Yoshinaga Y."/>
            <person name="Zane M."/>
            <person name="Rokhsar D."/>
            <person name="Grimwood J."/>
            <person name="Schmutz J."/>
            <person name="Juenger T."/>
        </authorList>
    </citation>
    <scope>NUCLEOTIDE SEQUENCE [LARGE SCALE GENOMIC DNA]</scope>
    <source>
        <strain evidence="2">cv. HAL2</strain>
    </source>
</reference>